<dbReference type="UniPathway" id="UPA00344"/>
<feature type="binding site" evidence="10">
    <location>
        <position position="170"/>
    </location>
    <ligand>
        <name>GTP</name>
        <dbReference type="ChEBI" id="CHEBI:37565"/>
    </ligand>
</feature>
<dbReference type="GO" id="GO:0005525">
    <property type="term" value="F:GTP binding"/>
    <property type="evidence" value="ECO:0007669"/>
    <property type="project" value="UniProtKB-UniRule"/>
</dbReference>
<keyword evidence="5 10" id="KW-0408">Iron</keyword>
<dbReference type="EMBL" id="JACNIG010000303">
    <property type="protein sequence ID" value="MBC8433467.1"/>
    <property type="molecule type" value="Genomic_DNA"/>
</dbReference>
<feature type="binding site" evidence="10">
    <location>
        <position position="267"/>
    </location>
    <ligand>
        <name>[4Fe-4S] cluster</name>
        <dbReference type="ChEBI" id="CHEBI:49883"/>
        <label>2</label>
        <note>4Fe-4S-substrate</note>
    </ligand>
</feature>
<evidence type="ECO:0000256" key="8">
    <source>
        <dbReference type="ARBA" id="ARBA00023150"/>
    </source>
</evidence>
<evidence type="ECO:0000313" key="13">
    <source>
        <dbReference type="Proteomes" id="UP000605201"/>
    </source>
</evidence>
<feature type="binding site" evidence="10">
    <location>
        <position position="41"/>
    </location>
    <ligand>
        <name>S-adenosyl-L-methionine</name>
        <dbReference type="ChEBI" id="CHEBI:59789"/>
    </ligand>
</feature>
<reference evidence="12 13" key="1">
    <citation type="submission" date="2020-08" db="EMBL/GenBank/DDBJ databases">
        <title>Bridging the membrane lipid divide: bacteria of the FCB group superphylum have the potential to synthesize archaeal ether lipids.</title>
        <authorList>
            <person name="Villanueva L."/>
            <person name="Von Meijenfeldt F.A.B."/>
            <person name="Westbye A.B."/>
            <person name="Yadav S."/>
            <person name="Hopmans E.C."/>
            <person name="Dutilh B.E."/>
            <person name="Sinninghe Damste J.S."/>
        </authorList>
    </citation>
    <scope>NUCLEOTIDE SEQUENCE [LARGE SCALE GENOMIC DNA]</scope>
    <source>
        <strain evidence="12">NIOZ-UU17</strain>
    </source>
</reference>
<feature type="binding site" evidence="10">
    <location>
        <position position="28"/>
    </location>
    <ligand>
        <name>GTP</name>
        <dbReference type="ChEBI" id="CHEBI:37565"/>
    </ligand>
</feature>
<dbReference type="GO" id="GO:1904047">
    <property type="term" value="F:S-adenosyl-L-methionine binding"/>
    <property type="evidence" value="ECO:0007669"/>
    <property type="project" value="UniProtKB-UniRule"/>
</dbReference>
<keyword evidence="4 10" id="KW-0547">Nucleotide-binding</keyword>
<evidence type="ECO:0000256" key="9">
    <source>
        <dbReference type="ARBA" id="ARBA00023239"/>
    </source>
</evidence>
<dbReference type="Gene3D" id="3.20.20.70">
    <property type="entry name" value="Aldolase class I"/>
    <property type="match status" value="1"/>
</dbReference>
<dbReference type="GO" id="GO:0061798">
    <property type="term" value="F:GTP 3',8'-cyclase activity"/>
    <property type="evidence" value="ECO:0007669"/>
    <property type="project" value="UniProtKB-UniRule"/>
</dbReference>
<keyword evidence="8 10" id="KW-0501">Molybdenum cofactor biosynthesis</keyword>
<dbReference type="GO" id="GO:0046872">
    <property type="term" value="F:metal ion binding"/>
    <property type="evidence" value="ECO:0007669"/>
    <property type="project" value="UniProtKB-KW"/>
</dbReference>
<dbReference type="InterPro" id="IPR006638">
    <property type="entry name" value="Elp3/MiaA/NifB-like_rSAM"/>
</dbReference>
<evidence type="ECO:0000256" key="10">
    <source>
        <dbReference type="HAMAP-Rule" id="MF_01225"/>
    </source>
</evidence>
<dbReference type="NCBIfam" id="NF001199">
    <property type="entry name" value="PRK00164.2-1"/>
    <property type="match status" value="1"/>
</dbReference>
<dbReference type="Proteomes" id="UP000605201">
    <property type="component" value="Unassembled WGS sequence"/>
</dbReference>
<comment type="similarity">
    <text evidence="10">Belongs to the radical SAM superfamily. MoaA family.</text>
</comment>
<dbReference type="AlphaFoldDB" id="A0A8J6P6B6"/>
<dbReference type="InterPro" id="IPR013785">
    <property type="entry name" value="Aldolase_TIM"/>
</dbReference>
<keyword evidence="1 10" id="KW-0004">4Fe-4S</keyword>
<evidence type="ECO:0000256" key="2">
    <source>
        <dbReference type="ARBA" id="ARBA00022691"/>
    </source>
</evidence>
<feature type="binding site" evidence="10">
    <location>
        <position position="78"/>
    </location>
    <ligand>
        <name>GTP</name>
        <dbReference type="ChEBI" id="CHEBI:37565"/>
    </ligand>
</feature>
<feature type="domain" description="Radical SAM core" evidence="11">
    <location>
        <begin position="19"/>
        <end position="244"/>
    </location>
</feature>
<feature type="binding site" evidence="10">
    <location>
        <position position="39"/>
    </location>
    <ligand>
        <name>[4Fe-4S] cluster</name>
        <dbReference type="ChEBI" id="CHEBI:49883"/>
        <label>1</label>
        <note>4Fe-4S-S-AdoMet</note>
    </ligand>
</feature>
<evidence type="ECO:0000256" key="5">
    <source>
        <dbReference type="ARBA" id="ARBA00023004"/>
    </source>
</evidence>
<keyword evidence="2 10" id="KW-0949">S-adenosyl-L-methionine</keyword>
<comment type="catalytic activity">
    <reaction evidence="10">
        <text>GTP + AH2 + S-adenosyl-L-methionine = (8S)-3',8-cyclo-7,8-dihydroguanosine 5'-triphosphate + 5'-deoxyadenosine + L-methionine + A + H(+)</text>
        <dbReference type="Rhea" id="RHEA:49576"/>
        <dbReference type="ChEBI" id="CHEBI:13193"/>
        <dbReference type="ChEBI" id="CHEBI:15378"/>
        <dbReference type="ChEBI" id="CHEBI:17319"/>
        <dbReference type="ChEBI" id="CHEBI:17499"/>
        <dbReference type="ChEBI" id="CHEBI:37565"/>
        <dbReference type="ChEBI" id="CHEBI:57844"/>
        <dbReference type="ChEBI" id="CHEBI:59789"/>
        <dbReference type="ChEBI" id="CHEBI:131766"/>
        <dbReference type="EC" id="4.1.99.22"/>
    </reaction>
</comment>
<feature type="binding site" evidence="10">
    <location>
        <position position="82"/>
    </location>
    <ligand>
        <name>S-adenosyl-L-methionine</name>
        <dbReference type="ChEBI" id="CHEBI:59789"/>
    </ligand>
</feature>
<evidence type="ECO:0000256" key="3">
    <source>
        <dbReference type="ARBA" id="ARBA00022723"/>
    </source>
</evidence>
<dbReference type="SFLD" id="SFLDG01383">
    <property type="entry name" value="cyclic_pyranopterin_phosphate"/>
    <property type="match status" value="1"/>
</dbReference>
<comment type="function">
    <text evidence="10">Catalyzes the cyclization of GTP to (8S)-3',8-cyclo-7,8-dihydroguanosine 5'-triphosphate.</text>
</comment>
<dbReference type="GO" id="GO:0006777">
    <property type="term" value="P:Mo-molybdopterin cofactor biosynthetic process"/>
    <property type="evidence" value="ECO:0007669"/>
    <property type="project" value="UniProtKB-UniRule"/>
</dbReference>
<feature type="binding site" evidence="10">
    <location>
        <position position="42"/>
    </location>
    <ligand>
        <name>[4Fe-4S] cluster</name>
        <dbReference type="ChEBI" id="CHEBI:49883"/>
        <label>1</label>
        <note>4Fe-4S-S-AdoMet</note>
    </ligand>
</feature>
<accession>A0A8J6P6B6</accession>
<dbReference type="EC" id="4.1.99.22" evidence="10"/>
<sequence length="340" mass="38660">MKRRSEEILTLKNSILIDNYNRKLNYLRISITDRCNLKCMYCVPPDSIPKIPHKEILRYEEILRIVRVSVSLGVSKVRITGGEPLFRKGVYDFLEQLTQIEGLSDVSMTTNGVLLKDNIYKIKSTGIKRINVSLDTLKPKKFQKITGYDCFDQIWEGIELAQQLGFDPIKLNVVPLPGVNDDELTDFARLSFTHPFHIRFIEYMPMGNIQMQTGRRLLAPEIKRRISTLGELIPVEKNTTDGPAERFKFETAPGEIGFIRPISRHFCNACNRLRLTASGQLRLCLLSDRQEDLKAALRKGCSDSQLAEIFIQAVRRKPSEHNLEAGHPNKVSGQMCAIGG</sequence>
<dbReference type="Pfam" id="PF04055">
    <property type="entry name" value="Radical_SAM"/>
    <property type="match status" value="1"/>
</dbReference>
<dbReference type="PANTHER" id="PTHR22960">
    <property type="entry name" value="MOLYBDOPTERIN COFACTOR SYNTHESIS PROTEIN A"/>
    <property type="match status" value="1"/>
</dbReference>
<dbReference type="InterPro" id="IPR007197">
    <property type="entry name" value="rSAM"/>
</dbReference>
<dbReference type="GO" id="GO:0061799">
    <property type="term" value="F:cyclic pyranopterin monophosphate synthase activity"/>
    <property type="evidence" value="ECO:0007669"/>
    <property type="project" value="TreeGrafter"/>
</dbReference>
<comment type="caution">
    <text evidence="12">The sequence shown here is derived from an EMBL/GenBank/DDBJ whole genome shotgun (WGS) entry which is preliminary data.</text>
</comment>
<dbReference type="SFLD" id="SFLDG01386">
    <property type="entry name" value="main_SPASM_domain-containing"/>
    <property type="match status" value="1"/>
</dbReference>
<evidence type="ECO:0000256" key="6">
    <source>
        <dbReference type="ARBA" id="ARBA00023014"/>
    </source>
</evidence>
<evidence type="ECO:0000256" key="7">
    <source>
        <dbReference type="ARBA" id="ARBA00023134"/>
    </source>
</evidence>
<evidence type="ECO:0000256" key="1">
    <source>
        <dbReference type="ARBA" id="ARBA00022485"/>
    </source>
</evidence>
<feature type="binding site" evidence="10">
    <location>
        <position position="133"/>
    </location>
    <ligand>
        <name>S-adenosyl-L-methionine</name>
        <dbReference type="ChEBI" id="CHEBI:59789"/>
    </ligand>
</feature>
<dbReference type="SFLD" id="SFLDS00029">
    <property type="entry name" value="Radical_SAM"/>
    <property type="match status" value="1"/>
</dbReference>
<name>A0A8J6P6B6_9BACT</name>
<comment type="subunit">
    <text evidence="10">Monomer and homodimer.</text>
</comment>
<feature type="binding site" evidence="10">
    <location>
        <begin position="272"/>
        <end position="274"/>
    </location>
    <ligand>
        <name>GTP</name>
        <dbReference type="ChEBI" id="CHEBI:37565"/>
    </ligand>
</feature>
<gene>
    <name evidence="10 12" type="primary">moaA</name>
    <name evidence="12" type="ORF">H8D96_16275</name>
</gene>
<dbReference type="SMART" id="SM00729">
    <property type="entry name" value="Elp3"/>
    <property type="match status" value="1"/>
</dbReference>
<keyword evidence="7 10" id="KW-0342">GTP-binding</keyword>
<feature type="binding site" evidence="10">
    <location>
        <position position="204"/>
    </location>
    <ligand>
        <name>S-adenosyl-L-methionine</name>
        <dbReference type="ChEBI" id="CHEBI:59789"/>
    </ligand>
</feature>
<feature type="binding site" evidence="10">
    <location>
        <position position="35"/>
    </location>
    <ligand>
        <name>[4Fe-4S] cluster</name>
        <dbReference type="ChEBI" id="CHEBI:49883"/>
        <label>1</label>
        <note>4Fe-4S-S-AdoMet</note>
    </ligand>
</feature>
<evidence type="ECO:0000313" key="12">
    <source>
        <dbReference type="EMBL" id="MBC8433467.1"/>
    </source>
</evidence>
<dbReference type="HAMAP" id="MF_01225_B">
    <property type="entry name" value="MoaA_B"/>
    <property type="match status" value="1"/>
</dbReference>
<dbReference type="PROSITE" id="PS51918">
    <property type="entry name" value="RADICAL_SAM"/>
    <property type="match status" value="1"/>
</dbReference>
<dbReference type="InterPro" id="IPR040064">
    <property type="entry name" value="MoaA-like"/>
</dbReference>
<dbReference type="CDD" id="cd21117">
    <property type="entry name" value="Twitch_MoaA"/>
    <property type="match status" value="1"/>
</dbReference>
<dbReference type="InterPro" id="IPR058240">
    <property type="entry name" value="rSAM_sf"/>
</dbReference>
<proteinExistence type="inferred from homology"/>
<dbReference type="InterPro" id="IPR010505">
    <property type="entry name" value="MoaA_twitch"/>
</dbReference>
<organism evidence="12 13">
    <name type="scientific">Candidatus Desulfatibia vada</name>
    <dbReference type="NCBI Taxonomy" id="2841696"/>
    <lineage>
        <taxon>Bacteria</taxon>
        <taxon>Pseudomonadati</taxon>
        <taxon>Thermodesulfobacteriota</taxon>
        <taxon>Desulfobacteria</taxon>
        <taxon>Desulfobacterales</taxon>
        <taxon>Desulfobacterales incertae sedis</taxon>
        <taxon>Candidatus Desulfatibia</taxon>
    </lineage>
</organism>
<dbReference type="Pfam" id="PF06463">
    <property type="entry name" value="Mob_synth_C"/>
    <property type="match status" value="1"/>
</dbReference>
<feature type="binding site" evidence="10">
    <location>
        <position position="284"/>
    </location>
    <ligand>
        <name>[4Fe-4S] cluster</name>
        <dbReference type="ChEBI" id="CHEBI:49883"/>
        <label>2</label>
        <note>4Fe-4S-substrate</note>
    </ligand>
</feature>
<keyword evidence="6 10" id="KW-0411">Iron-sulfur</keyword>
<keyword evidence="9 10" id="KW-0456">Lyase</keyword>
<protein>
    <recommendedName>
        <fullName evidence="10">GTP 3',8-cyclase</fullName>
        <ecNumber evidence="10">4.1.99.22</ecNumber>
    </recommendedName>
    <alternativeName>
        <fullName evidence="10">Molybdenum cofactor biosynthesis protein A</fullName>
    </alternativeName>
</protein>
<dbReference type="CDD" id="cd01335">
    <property type="entry name" value="Radical_SAM"/>
    <property type="match status" value="1"/>
</dbReference>
<dbReference type="GO" id="GO:0051539">
    <property type="term" value="F:4 iron, 4 sulfur cluster binding"/>
    <property type="evidence" value="ECO:0007669"/>
    <property type="project" value="UniProtKB-UniRule"/>
</dbReference>
<evidence type="ECO:0000259" key="11">
    <source>
        <dbReference type="PROSITE" id="PS51918"/>
    </source>
</evidence>
<feature type="binding site" evidence="10">
    <location>
        <position position="270"/>
    </location>
    <ligand>
        <name>[4Fe-4S] cluster</name>
        <dbReference type="ChEBI" id="CHEBI:49883"/>
        <label>2</label>
        <note>4Fe-4S-substrate</note>
    </ligand>
</feature>
<comment type="pathway">
    <text evidence="10">Cofactor biosynthesis; molybdopterin biosynthesis.</text>
</comment>
<evidence type="ECO:0000256" key="4">
    <source>
        <dbReference type="ARBA" id="ARBA00022741"/>
    </source>
</evidence>
<dbReference type="SUPFAM" id="SSF102114">
    <property type="entry name" value="Radical SAM enzymes"/>
    <property type="match status" value="1"/>
</dbReference>
<dbReference type="SFLD" id="SFLDG01067">
    <property type="entry name" value="SPASM/twitch_domain_containing"/>
    <property type="match status" value="1"/>
</dbReference>
<feature type="binding site" evidence="10">
    <location>
        <position position="109"/>
    </location>
    <ligand>
        <name>GTP</name>
        <dbReference type="ChEBI" id="CHEBI:37565"/>
    </ligand>
</feature>
<dbReference type="InterPro" id="IPR050105">
    <property type="entry name" value="MoCo_biosynth_MoaA/MoaC"/>
</dbReference>
<keyword evidence="3 10" id="KW-0479">Metal-binding</keyword>
<comment type="cofactor">
    <cofactor evidence="10">
        <name>[4Fe-4S] cluster</name>
        <dbReference type="ChEBI" id="CHEBI:49883"/>
    </cofactor>
    <text evidence="10">Binds 2 [4Fe-4S] clusters. Binds 1 [4Fe-4S] cluster coordinated with 3 cysteines and an exchangeable S-adenosyl-L-methionine and 1 [4Fe-4S] cluster coordinated with 3 cysteines and the GTP-derived substrate.</text>
</comment>
<dbReference type="NCBIfam" id="TIGR02666">
    <property type="entry name" value="moaA"/>
    <property type="match status" value="1"/>
</dbReference>
<dbReference type="PANTHER" id="PTHR22960:SF0">
    <property type="entry name" value="MOLYBDENUM COFACTOR BIOSYNTHESIS PROTEIN 1"/>
    <property type="match status" value="1"/>
</dbReference>
<dbReference type="InterPro" id="IPR013483">
    <property type="entry name" value="MoaA"/>
</dbReference>